<accession>A0A0A9FE25</accession>
<evidence type="ECO:0000313" key="2">
    <source>
        <dbReference type="EMBL" id="JAE10582.1"/>
    </source>
</evidence>
<feature type="region of interest" description="Disordered" evidence="1">
    <location>
        <begin position="1"/>
        <end position="23"/>
    </location>
</feature>
<name>A0A0A9FE25_ARUDO</name>
<reference evidence="2" key="2">
    <citation type="journal article" date="2015" name="Data Brief">
        <title>Shoot transcriptome of the giant reed, Arundo donax.</title>
        <authorList>
            <person name="Barrero R.A."/>
            <person name="Guerrero F.D."/>
            <person name="Moolhuijzen P."/>
            <person name="Goolsby J.A."/>
            <person name="Tidwell J."/>
            <person name="Bellgard S.E."/>
            <person name="Bellgard M.I."/>
        </authorList>
    </citation>
    <scope>NUCLEOTIDE SEQUENCE</scope>
    <source>
        <tissue evidence="2">Shoot tissue taken approximately 20 cm above the soil surface</tissue>
    </source>
</reference>
<organism evidence="2">
    <name type="scientific">Arundo donax</name>
    <name type="common">Giant reed</name>
    <name type="synonym">Donax arundinaceus</name>
    <dbReference type="NCBI Taxonomy" id="35708"/>
    <lineage>
        <taxon>Eukaryota</taxon>
        <taxon>Viridiplantae</taxon>
        <taxon>Streptophyta</taxon>
        <taxon>Embryophyta</taxon>
        <taxon>Tracheophyta</taxon>
        <taxon>Spermatophyta</taxon>
        <taxon>Magnoliopsida</taxon>
        <taxon>Liliopsida</taxon>
        <taxon>Poales</taxon>
        <taxon>Poaceae</taxon>
        <taxon>PACMAD clade</taxon>
        <taxon>Arundinoideae</taxon>
        <taxon>Arundineae</taxon>
        <taxon>Arundo</taxon>
    </lineage>
</organism>
<reference evidence="2" key="1">
    <citation type="submission" date="2014-09" db="EMBL/GenBank/DDBJ databases">
        <authorList>
            <person name="Magalhaes I.L.F."/>
            <person name="Oliveira U."/>
            <person name="Santos F.R."/>
            <person name="Vidigal T.H.D.A."/>
            <person name="Brescovit A.D."/>
            <person name="Santos A.J."/>
        </authorList>
    </citation>
    <scope>NUCLEOTIDE SEQUENCE</scope>
    <source>
        <tissue evidence="2">Shoot tissue taken approximately 20 cm above the soil surface</tissue>
    </source>
</reference>
<evidence type="ECO:0000256" key="1">
    <source>
        <dbReference type="SAM" id="MobiDB-lite"/>
    </source>
</evidence>
<protein>
    <submittedName>
        <fullName evidence="2">Uncharacterized protein</fullName>
    </submittedName>
</protein>
<dbReference type="AlphaFoldDB" id="A0A0A9FE25"/>
<dbReference type="EMBL" id="GBRH01187314">
    <property type="protein sequence ID" value="JAE10582.1"/>
    <property type="molecule type" value="Transcribed_RNA"/>
</dbReference>
<sequence>MASPPAATRHLSPTVLGSDSAAA</sequence>
<proteinExistence type="predicted"/>